<name>A0AAW7DJ32_9FLAO</name>
<dbReference type="EMBL" id="JACALR010000004">
    <property type="protein sequence ID" value="MDM1551563.1"/>
    <property type="molecule type" value="Genomic_DNA"/>
</dbReference>
<dbReference type="RefSeq" id="WP_286486110.1">
    <property type="nucleotide sequence ID" value="NZ_JACALR010000004.1"/>
</dbReference>
<accession>A0AAW7DJ32</accession>
<evidence type="ECO:0000313" key="1">
    <source>
        <dbReference type="EMBL" id="MDM1551563.1"/>
    </source>
</evidence>
<comment type="caution">
    <text evidence="1">The sequence shown here is derived from an EMBL/GenBank/DDBJ whole genome shotgun (WGS) entry which is preliminary data.</text>
</comment>
<evidence type="ECO:0000313" key="2">
    <source>
        <dbReference type="Proteomes" id="UP001173578"/>
    </source>
</evidence>
<reference evidence="1" key="1">
    <citation type="submission" date="2020-06" db="EMBL/GenBank/DDBJ databases">
        <authorList>
            <person name="Dong N."/>
        </authorList>
    </citation>
    <scope>NUCLEOTIDE SEQUENCE</scope>
    <source>
        <strain evidence="1">210</strain>
    </source>
</reference>
<proteinExistence type="predicted"/>
<protein>
    <submittedName>
        <fullName evidence="1">Uncharacterized protein</fullName>
    </submittedName>
</protein>
<organism evidence="1 2">
    <name type="scientific">Empedobacter falsenii</name>
    <dbReference type="NCBI Taxonomy" id="343874"/>
    <lineage>
        <taxon>Bacteria</taxon>
        <taxon>Pseudomonadati</taxon>
        <taxon>Bacteroidota</taxon>
        <taxon>Flavobacteriia</taxon>
        <taxon>Flavobacteriales</taxon>
        <taxon>Weeksellaceae</taxon>
        <taxon>Empedobacter</taxon>
    </lineage>
</organism>
<dbReference type="Proteomes" id="UP001173578">
    <property type="component" value="Unassembled WGS sequence"/>
</dbReference>
<gene>
    <name evidence="1" type="ORF">HX095_10080</name>
</gene>
<reference evidence="1" key="2">
    <citation type="journal article" date="2022" name="Sci. Total Environ.">
        <title>Prevalence, transmission, and molecular epidemiology of tet(X)-positive bacteria among humans, animals, and environmental niches in China: An epidemiological, and genomic-based study.</title>
        <authorList>
            <person name="Dong N."/>
            <person name="Zeng Y."/>
            <person name="Cai C."/>
            <person name="Sun C."/>
            <person name="Lu J."/>
            <person name="Liu C."/>
            <person name="Zhou H."/>
            <person name="Sun Q."/>
            <person name="Shu L."/>
            <person name="Wang H."/>
            <person name="Wang Y."/>
            <person name="Wang S."/>
            <person name="Wu C."/>
            <person name="Chan E.W."/>
            <person name="Chen G."/>
            <person name="Shen Z."/>
            <person name="Chen S."/>
            <person name="Zhang R."/>
        </authorList>
    </citation>
    <scope>NUCLEOTIDE SEQUENCE</scope>
    <source>
        <strain evidence="1">210</strain>
    </source>
</reference>
<dbReference type="AlphaFoldDB" id="A0AAW7DJ32"/>
<sequence length="100" mass="11109">METNQFELVQRSITEILSESISETHQAIYSFNYENGQKPKAISFYVSAIAEPNDKLITGSYFAEIGQLDFKISKSIPNLGATIDHVTASCKTIVDGFEVE</sequence>